<organism evidence="1 2">
    <name type="scientific">Ficus carica</name>
    <name type="common">Common fig</name>
    <dbReference type="NCBI Taxonomy" id="3494"/>
    <lineage>
        <taxon>Eukaryota</taxon>
        <taxon>Viridiplantae</taxon>
        <taxon>Streptophyta</taxon>
        <taxon>Embryophyta</taxon>
        <taxon>Tracheophyta</taxon>
        <taxon>Spermatophyta</taxon>
        <taxon>Magnoliopsida</taxon>
        <taxon>eudicotyledons</taxon>
        <taxon>Gunneridae</taxon>
        <taxon>Pentapetalae</taxon>
        <taxon>rosids</taxon>
        <taxon>fabids</taxon>
        <taxon>Rosales</taxon>
        <taxon>Moraceae</taxon>
        <taxon>Ficeae</taxon>
        <taxon>Ficus</taxon>
    </lineage>
</organism>
<evidence type="ECO:0000313" key="2">
    <source>
        <dbReference type="Proteomes" id="UP001187192"/>
    </source>
</evidence>
<proteinExistence type="predicted"/>
<protein>
    <submittedName>
        <fullName evidence="1">Uncharacterized protein</fullName>
    </submittedName>
</protein>
<gene>
    <name evidence="1" type="ORF">TIFTF001_026178</name>
</gene>
<reference evidence="1" key="1">
    <citation type="submission" date="2023-07" db="EMBL/GenBank/DDBJ databases">
        <title>draft genome sequence of fig (Ficus carica).</title>
        <authorList>
            <person name="Takahashi T."/>
            <person name="Nishimura K."/>
        </authorList>
    </citation>
    <scope>NUCLEOTIDE SEQUENCE</scope>
</reference>
<name>A0AA88DKQ8_FICCA</name>
<comment type="caution">
    <text evidence="1">The sequence shown here is derived from an EMBL/GenBank/DDBJ whole genome shotgun (WGS) entry which is preliminary data.</text>
</comment>
<dbReference type="Proteomes" id="UP001187192">
    <property type="component" value="Unassembled WGS sequence"/>
</dbReference>
<sequence>MSKISGTTPDVIVWSNRSCTITLRRVTYKREAPQSDGDIGMVSVTGTPMLKSVTVLMSKRRGRVLARKKCPYMREWVDPLFKDVPRRLGHSGDPIRPSTP</sequence>
<dbReference type="AlphaFoldDB" id="A0AA88DKQ8"/>
<dbReference type="EMBL" id="BTGU01000068">
    <property type="protein sequence ID" value="GMN57058.1"/>
    <property type="molecule type" value="Genomic_DNA"/>
</dbReference>
<accession>A0AA88DKQ8</accession>
<keyword evidence="2" id="KW-1185">Reference proteome</keyword>
<evidence type="ECO:0000313" key="1">
    <source>
        <dbReference type="EMBL" id="GMN57058.1"/>
    </source>
</evidence>